<dbReference type="GO" id="GO:0032259">
    <property type="term" value="P:methylation"/>
    <property type="evidence" value="ECO:0007669"/>
    <property type="project" value="UniProtKB-KW"/>
</dbReference>
<dbReference type="SUPFAM" id="SSF53335">
    <property type="entry name" value="S-adenosyl-L-methionine-dependent methyltransferases"/>
    <property type="match status" value="1"/>
</dbReference>
<dbReference type="Pfam" id="PF08241">
    <property type="entry name" value="Methyltransf_11"/>
    <property type="match status" value="1"/>
</dbReference>
<keyword evidence="2" id="KW-0489">Methyltransferase</keyword>
<accession>A0ABV9RJW7</accession>
<keyword evidence="2" id="KW-0808">Transferase</keyword>
<evidence type="ECO:0000313" key="2">
    <source>
        <dbReference type="EMBL" id="MFC4833608.1"/>
    </source>
</evidence>
<evidence type="ECO:0000259" key="1">
    <source>
        <dbReference type="Pfam" id="PF08241"/>
    </source>
</evidence>
<reference evidence="3" key="1">
    <citation type="journal article" date="2019" name="Int. J. Syst. Evol. Microbiol.">
        <title>The Global Catalogue of Microorganisms (GCM) 10K type strain sequencing project: providing services to taxonomists for standard genome sequencing and annotation.</title>
        <authorList>
            <consortium name="The Broad Institute Genomics Platform"/>
            <consortium name="The Broad Institute Genome Sequencing Center for Infectious Disease"/>
            <person name="Wu L."/>
            <person name="Ma J."/>
        </authorList>
    </citation>
    <scope>NUCLEOTIDE SEQUENCE [LARGE SCALE GENOMIC DNA]</scope>
    <source>
        <strain evidence="3">CCUG 50347</strain>
    </source>
</reference>
<dbReference type="Gene3D" id="3.40.50.150">
    <property type="entry name" value="Vaccinia Virus protein VP39"/>
    <property type="match status" value="1"/>
</dbReference>
<comment type="caution">
    <text evidence="2">The sequence shown here is derived from an EMBL/GenBank/DDBJ whole genome shotgun (WGS) entry which is preliminary data.</text>
</comment>
<dbReference type="Proteomes" id="UP001595909">
    <property type="component" value="Unassembled WGS sequence"/>
</dbReference>
<feature type="domain" description="Methyltransferase type 11" evidence="1">
    <location>
        <begin position="172"/>
        <end position="267"/>
    </location>
</feature>
<sequence length="316" mass="34009">MTVRGSPTPTTPPAAGSVRIDPLAPSHPGRWEDGGIVVCHVDRAPVPVRLVAARPPERVTDHFEVHRPGDRLLVLHRLRPDELDDDIAGLVAGELSGVVTSAADFERVFTGIVRSTISDPLTAWSTFYANSLAVLRHPREPADPLAPPESSLAGFAPVHERAVAEIRGRTVLDVGSCFGFLPLRLAQEGFAVVATDHTPGTMGLLGAVARRRDEAVRTVVADARHLPAADRSVDTVTAVHLLEHLPAQDTVTVLEEMLRVARHRAVVAVPYEDVPEPVYGHLRTFDHAALHALGERSAHPFTVADDHGGWLVVEVG</sequence>
<protein>
    <submittedName>
        <fullName evidence="2">Mycofactocin oligosaccharide methyltransferase MftM</fullName>
    </submittedName>
</protein>
<dbReference type="CDD" id="cd02440">
    <property type="entry name" value="AdoMet_MTases"/>
    <property type="match status" value="1"/>
</dbReference>
<dbReference type="NCBIfam" id="NF041255">
    <property type="entry name" value="mycofact_MftM"/>
    <property type="match status" value="1"/>
</dbReference>
<proteinExistence type="predicted"/>
<name>A0ABV9RJW7_9PSEU</name>
<dbReference type="RefSeq" id="WP_274192027.1">
    <property type="nucleotide sequence ID" value="NZ_BAABHN010000032.1"/>
</dbReference>
<gene>
    <name evidence="2" type="primary">mftM</name>
    <name evidence="2" type="ORF">ACFPEL_14435</name>
</gene>
<dbReference type="InterPro" id="IPR029063">
    <property type="entry name" value="SAM-dependent_MTases_sf"/>
</dbReference>
<evidence type="ECO:0000313" key="3">
    <source>
        <dbReference type="Proteomes" id="UP001595909"/>
    </source>
</evidence>
<dbReference type="GO" id="GO:0008168">
    <property type="term" value="F:methyltransferase activity"/>
    <property type="evidence" value="ECO:0007669"/>
    <property type="project" value="UniProtKB-KW"/>
</dbReference>
<dbReference type="EMBL" id="JBHSIM010000032">
    <property type="protein sequence ID" value="MFC4833608.1"/>
    <property type="molecule type" value="Genomic_DNA"/>
</dbReference>
<dbReference type="InterPro" id="IPR013216">
    <property type="entry name" value="Methyltransf_11"/>
</dbReference>
<keyword evidence="3" id="KW-1185">Reference proteome</keyword>
<organism evidence="2 3">
    <name type="scientific">Actinomycetospora chibensis</name>
    <dbReference type="NCBI Taxonomy" id="663606"/>
    <lineage>
        <taxon>Bacteria</taxon>
        <taxon>Bacillati</taxon>
        <taxon>Actinomycetota</taxon>
        <taxon>Actinomycetes</taxon>
        <taxon>Pseudonocardiales</taxon>
        <taxon>Pseudonocardiaceae</taxon>
        <taxon>Actinomycetospora</taxon>
    </lineage>
</organism>